<gene>
    <name evidence="2" type="ORF">N864_16530</name>
</gene>
<dbReference type="Proteomes" id="UP000019494">
    <property type="component" value="Unassembled WGS sequence"/>
</dbReference>
<protein>
    <submittedName>
        <fullName evidence="2">Uncharacterized protein</fullName>
    </submittedName>
</protein>
<evidence type="ECO:0000313" key="3">
    <source>
        <dbReference type="Proteomes" id="UP000019494"/>
    </source>
</evidence>
<evidence type="ECO:0000256" key="1">
    <source>
        <dbReference type="SAM" id="MobiDB-lite"/>
    </source>
</evidence>
<keyword evidence="3" id="KW-1185">Reference proteome</keyword>
<comment type="caution">
    <text evidence="2">The sequence shown here is derived from an EMBL/GenBank/DDBJ whole genome shotgun (WGS) entry which is preliminary data.</text>
</comment>
<dbReference type="EMBL" id="AWQS01000357">
    <property type="protein sequence ID" value="EWT04019.1"/>
    <property type="molecule type" value="Genomic_DNA"/>
</dbReference>
<dbReference type="AlphaFoldDB" id="W9GJJ1"/>
<reference evidence="3" key="1">
    <citation type="submission" date="2013-08" db="EMBL/GenBank/DDBJ databases">
        <title>Intrasporangium oryzae NRRL B-24470.</title>
        <authorList>
            <person name="Liu H."/>
            <person name="Wang G."/>
        </authorList>
    </citation>
    <scope>NUCLEOTIDE SEQUENCE [LARGE SCALE GENOMIC DNA]</scope>
    <source>
        <strain evidence="3">Q5-1</strain>
    </source>
</reference>
<evidence type="ECO:0000313" key="2">
    <source>
        <dbReference type="EMBL" id="EWT04019.1"/>
    </source>
</evidence>
<feature type="region of interest" description="Disordered" evidence="1">
    <location>
        <begin position="1"/>
        <end position="20"/>
    </location>
</feature>
<name>W9GJJ1_9MICO</name>
<proteinExistence type="predicted"/>
<accession>W9GJJ1</accession>
<sequence>MGDAMRHDDERNTQREPEARNVDWPDLVAKCERRGVPVLRLDEHGALHLIRTCSQLLSEWEQ</sequence>
<organism evidence="2 3">
    <name type="scientific">Intrasporangium chromatireducens Q5-1</name>
    <dbReference type="NCBI Taxonomy" id="584657"/>
    <lineage>
        <taxon>Bacteria</taxon>
        <taxon>Bacillati</taxon>
        <taxon>Actinomycetota</taxon>
        <taxon>Actinomycetes</taxon>
        <taxon>Micrococcales</taxon>
        <taxon>Intrasporangiaceae</taxon>
        <taxon>Intrasporangium</taxon>
    </lineage>
</organism>